<evidence type="ECO:0000259" key="3">
    <source>
        <dbReference type="Pfam" id="PF03389"/>
    </source>
</evidence>
<gene>
    <name evidence="4" type="ORF">SAMN05192583_3716</name>
</gene>
<keyword evidence="5" id="KW-1185">Reference proteome</keyword>
<sequence length="495" mass="56672">MAQYRFSAQVIKRSDGRSAVAAAAYRAGERLVDERLDMPFDYRSRDGVEHTEIMAPEGTKACFPDRATLWNAVEAAEKRGDAQVAREVQISLPHELSFEQRRELVRDFVQTAFVDKGMVADIAMHRPDKHGDDRNFHAHIMLTTRHADAAQFGTKAREWNSREQLAEWRQSWAETQNRHLVHALGPEAPKVTHKSLADRGLDREATIHLGPTASAIERKGEQSERGDVNREIRASNAERRALVKANEADQDRLSARSDQHSAWVQSIQKELAEHEATLQRQLAGWRAEKQAIRVPQVLKKSDVRQDIVLTSYGLRDTAAHHLAVTERRVQRIGFKREKLASFVRDPQRWVWAKIREVHAVDRARRELARQRTAVRVREQWLRSDKGQAYILKQIDRSYAAAQPAKQQVRALERKIRRVEKHAKAVGIVRERLKMAEELGVNTIPRLVKPQTARQFVRHVDAGVVRAFSRFSPQQLQQAQQTVRAAARGITLGFTR</sequence>
<evidence type="ECO:0000256" key="1">
    <source>
        <dbReference type="ARBA" id="ARBA00010873"/>
    </source>
</evidence>
<evidence type="ECO:0000313" key="4">
    <source>
        <dbReference type="EMBL" id="SEN85449.1"/>
    </source>
</evidence>
<comment type="similarity">
    <text evidence="1">Belongs to the MobA/MobL family.</text>
</comment>
<dbReference type="STRING" id="1166340.SAMN05192583_3716"/>
<proteinExistence type="inferred from homology"/>
<dbReference type="InterPro" id="IPR005053">
    <property type="entry name" value="MobA_MobL"/>
</dbReference>
<dbReference type="RefSeq" id="WP_170842066.1">
    <property type="nucleotide sequence ID" value="NZ_FOCF01000017.1"/>
</dbReference>
<accession>A0A1H8JXK3</accession>
<dbReference type="EMBL" id="FOCF01000017">
    <property type="protein sequence ID" value="SEN85449.1"/>
    <property type="molecule type" value="Genomic_DNA"/>
</dbReference>
<dbReference type="AlphaFoldDB" id="A0A1H8JXK3"/>
<reference evidence="5" key="1">
    <citation type="submission" date="2016-10" db="EMBL/GenBank/DDBJ databases">
        <authorList>
            <person name="Varghese N."/>
            <person name="Submissions S."/>
        </authorList>
    </citation>
    <scope>NUCLEOTIDE SEQUENCE [LARGE SCALE GENOMIC DNA]</scope>
    <source>
        <strain evidence="5">S6-262</strain>
    </source>
</reference>
<dbReference type="Pfam" id="PF03389">
    <property type="entry name" value="MobA_MobL"/>
    <property type="match status" value="1"/>
</dbReference>
<name>A0A1H8JXK3_9SPHN</name>
<evidence type="ECO:0000256" key="2">
    <source>
        <dbReference type="ARBA" id="ARBA00022971"/>
    </source>
</evidence>
<evidence type="ECO:0000313" key="5">
    <source>
        <dbReference type="Proteomes" id="UP000199206"/>
    </source>
</evidence>
<keyword evidence="2" id="KW-0184">Conjugation</keyword>
<dbReference type="NCBIfam" id="NF041496">
    <property type="entry name" value="MobQ"/>
    <property type="match status" value="1"/>
</dbReference>
<dbReference type="Gene3D" id="3.30.930.30">
    <property type="match status" value="1"/>
</dbReference>
<organism evidence="4 5">
    <name type="scientific">Sphingomonas gellani</name>
    <dbReference type="NCBI Taxonomy" id="1166340"/>
    <lineage>
        <taxon>Bacteria</taxon>
        <taxon>Pseudomonadati</taxon>
        <taxon>Pseudomonadota</taxon>
        <taxon>Alphaproteobacteria</taxon>
        <taxon>Sphingomonadales</taxon>
        <taxon>Sphingomonadaceae</taxon>
        <taxon>Sphingomonas</taxon>
    </lineage>
</organism>
<dbReference type="Proteomes" id="UP000199206">
    <property type="component" value="Unassembled WGS sequence"/>
</dbReference>
<feature type="domain" description="MobA/MobL protein" evidence="3">
    <location>
        <begin position="17"/>
        <end position="219"/>
    </location>
</feature>
<protein>
    <submittedName>
        <fullName evidence="4">MobA/MobL family protein</fullName>
    </submittedName>
</protein>